<name>A0A6L3STT0_9HYPH</name>
<evidence type="ECO:0000313" key="2">
    <source>
        <dbReference type="Proteomes" id="UP000474159"/>
    </source>
</evidence>
<proteinExistence type="predicted"/>
<sequence>MDWGDAFARAVGYTNSDAIREEIKTDPEAWSRRLKSAATELFARYGGDLSRATPKDGLRVCFEALTAGGYDVSPFDLRDLQAWAAAVGTSLEALRMNVREEAGRAGS</sequence>
<keyword evidence="2" id="KW-1185">Reference proteome</keyword>
<dbReference type="AlphaFoldDB" id="A0A6L3STT0"/>
<organism evidence="1 2">
    <name type="scientific">Methylobacterium soli</name>
    <dbReference type="NCBI Taxonomy" id="553447"/>
    <lineage>
        <taxon>Bacteria</taxon>
        <taxon>Pseudomonadati</taxon>
        <taxon>Pseudomonadota</taxon>
        <taxon>Alphaproteobacteria</taxon>
        <taxon>Hyphomicrobiales</taxon>
        <taxon>Methylobacteriaceae</taxon>
        <taxon>Methylobacterium</taxon>
    </lineage>
</organism>
<evidence type="ECO:0000313" key="1">
    <source>
        <dbReference type="EMBL" id="KAB1072524.1"/>
    </source>
</evidence>
<dbReference type="Proteomes" id="UP000474159">
    <property type="component" value="Unassembled WGS sequence"/>
</dbReference>
<comment type="caution">
    <text evidence="1">The sequence shown here is derived from an EMBL/GenBank/DDBJ whole genome shotgun (WGS) entry which is preliminary data.</text>
</comment>
<accession>A0A6L3STT0</accession>
<dbReference type="RefSeq" id="WP_151004560.1">
    <property type="nucleotide sequence ID" value="NZ_BPQY01000271.1"/>
</dbReference>
<gene>
    <name evidence="1" type="ORF">F6X53_27960</name>
</gene>
<protein>
    <submittedName>
        <fullName evidence="1">Uncharacterized protein</fullName>
    </submittedName>
</protein>
<dbReference type="EMBL" id="VZZK01000048">
    <property type="protein sequence ID" value="KAB1072524.1"/>
    <property type="molecule type" value="Genomic_DNA"/>
</dbReference>
<reference evidence="1 2" key="1">
    <citation type="submission" date="2019-09" db="EMBL/GenBank/DDBJ databases">
        <title>YIM 48816 draft genome.</title>
        <authorList>
            <person name="Jiang L."/>
        </authorList>
    </citation>
    <scope>NUCLEOTIDE SEQUENCE [LARGE SCALE GENOMIC DNA]</scope>
    <source>
        <strain evidence="1 2">YIM 48816</strain>
    </source>
</reference>